<dbReference type="AlphaFoldDB" id="A0A928W189"/>
<evidence type="ECO:0000259" key="1">
    <source>
        <dbReference type="SMART" id="SM00235"/>
    </source>
</evidence>
<protein>
    <submittedName>
        <fullName evidence="2">Peptidase</fullName>
    </submittedName>
</protein>
<dbReference type="Proteomes" id="UP000621799">
    <property type="component" value="Unassembled WGS sequence"/>
</dbReference>
<dbReference type="SUPFAM" id="SSF55486">
    <property type="entry name" value="Metalloproteases ('zincins'), catalytic domain"/>
    <property type="match status" value="1"/>
</dbReference>
<accession>A0A928W189</accession>
<dbReference type="InterPro" id="IPR024079">
    <property type="entry name" value="MetalloPept_cat_dom_sf"/>
</dbReference>
<dbReference type="CDD" id="cd04279">
    <property type="entry name" value="ZnMc_MMP_like_1"/>
    <property type="match status" value="1"/>
</dbReference>
<dbReference type="InterPro" id="IPR006026">
    <property type="entry name" value="Peptidase_Metallo"/>
</dbReference>
<evidence type="ECO:0000313" key="2">
    <source>
        <dbReference type="EMBL" id="MBE9041415.1"/>
    </source>
</evidence>
<dbReference type="SMART" id="SM00235">
    <property type="entry name" value="ZnMc"/>
    <property type="match status" value="1"/>
</dbReference>
<gene>
    <name evidence="2" type="ORF">IQ235_11540</name>
</gene>
<sequence>MALSILLGGNFSRSVAREGFVNNDRPSVRDLQPEELLEIVPLQAHPLPPALTERSDTSGSGDYFDRIESTSVGALVWSEFPVKVYIASDVTATGDRLTASSPSWDRTVAEAVSEWIAYFPLEIVDRRELADITIERKRPPPQRLPNGDIRARSALTQYQLYARPDGENARAMLCHRFEVTINPTQSGDYLRAAVRHELGHALGIWGHSPSETDALYFSQTQTPAVISDGDLNTLKRIYEQPTRLGWWVAIEF</sequence>
<dbReference type="EMBL" id="JADEXN010000193">
    <property type="protein sequence ID" value="MBE9041415.1"/>
    <property type="molecule type" value="Genomic_DNA"/>
</dbReference>
<comment type="caution">
    <text evidence="2">The sequence shown here is derived from an EMBL/GenBank/DDBJ whole genome shotgun (WGS) entry which is preliminary data.</text>
</comment>
<reference evidence="2" key="1">
    <citation type="submission" date="2020-10" db="EMBL/GenBank/DDBJ databases">
        <authorList>
            <person name="Castelo-Branco R."/>
            <person name="Eusebio N."/>
            <person name="Adriana R."/>
            <person name="Vieira A."/>
            <person name="Brugerolle De Fraissinette N."/>
            <person name="Rezende De Castro R."/>
            <person name="Schneider M.P."/>
            <person name="Vasconcelos V."/>
            <person name="Leao P.N."/>
        </authorList>
    </citation>
    <scope>NUCLEOTIDE SEQUENCE</scope>
    <source>
        <strain evidence="2">LEGE 11467</strain>
    </source>
</reference>
<evidence type="ECO:0000313" key="3">
    <source>
        <dbReference type="Proteomes" id="UP000621799"/>
    </source>
</evidence>
<proteinExistence type="predicted"/>
<dbReference type="GO" id="GO:0008237">
    <property type="term" value="F:metallopeptidase activity"/>
    <property type="evidence" value="ECO:0007669"/>
    <property type="project" value="InterPro"/>
</dbReference>
<keyword evidence="3" id="KW-1185">Reference proteome</keyword>
<feature type="domain" description="Peptidase metallopeptidase" evidence="1">
    <location>
        <begin position="73"/>
        <end position="240"/>
    </location>
</feature>
<dbReference type="GO" id="GO:0006508">
    <property type="term" value="P:proteolysis"/>
    <property type="evidence" value="ECO:0007669"/>
    <property type="project" value="InterPro"/>
</dbReference>
<organism evidence="2 3">
    <name type="scientific">Zarconia navalis LEGE 11467</name>
    <dbReference type="NCBI Taxonomy" id="1828826"/>
    <lineage>
        <taxon>Bacteria</taxon>
        <taxon>Bacillati</taxon>
        <taxon>Cyanobacteriota</taxon>
        <taxon>Cyanophyceae</taxon>
        <taxon>Oscillatoriophycideae</taxon>
        <taxon>Oscillatoriales</taxon>
        <taxon>Oscillatoriales incertae sedis</taxon>
        <taxon>Zarconia</taxon>
        <taxon>Zarconia navalis</taxon>
    </lineage>
</organism>
<dbReference type="GO" id="GO:0008270">
    <property type="term" value="F:zinc ion binding"/>
    <property type="evidence" value="ECO:0007669"/>
    <property type="project" value="InterPro"/>
</dbReference>
<dbReference type="Gene3D" id="3.40.390.10">
    <property type="entry name" value="Collagenase (Catalytic Domain)"/>
    <property type="match status" value="1"/>
</dbReference>
<name>A0A928W189_9CYAN</name>
<dbReference type="RefSeq" id="WP_264321623.1">
    <property type="nucleotide sequence ID" value="NZ_JADEXN010000193.1"/>
</dbReference>